<evidence type="ECO:0000256" key="2">
    <source>
        <dbReference type="ARBA" id="ARBA00093628"/>
    </source>
</evidence>
<evidence type="ECO:0000313" key="5">
    <source>
        <dbReference type="Proteomes" id="UP000295793"/>
    </source>
</evidence>
<evidence type="ECO:0000256" key="3">
    <source>
        <dbReference type="SAM" id="MobiDB-lite"/>
    </source>
</evidence>
<dbReference type="Pfam" id="PF04219">
    <property type="entry name" value="DUF413"/>
    <property type="match status" value="1"/>
</dbReference>
<dbReference type="AlphaFoldDB" id="A0A4R3I8U2"/>
<comment type="caution">
    <text evidence="4">The sequence shown here is derived from an EMBL/GenBank/DDBJ whole genome shotgun (WGS) entry which is preliminary data.</text>
</comment>
<feature type="region of interest" description="Disordered" evidence="3">
    <location>
        <begin position="97"/>
        <end position="119"/>
    </location>
</feature>
<keyword evidence="5" id="KW-1185">Reference proteome</keyword>
<dbReference type="EMBL" id="SLZR01000003">
    <property type="protein sequence ID" value="TCS42693.1"/>
    <property type="molecule type" value="Genomic_DNA"/>
</dbReference>
<evidence type="ECO:0000256" key="1">
    <source>
        <dbReference type="ARBA" id="ARBA00093464"/>
    </source>
</evidence>
<gene>
    <name evidence="4" type="ORF">BCF53_103363</name>
</gene>
<dbReference type="OrthoDB" id="6400110at2"/>
<protein>
    <recommendedName>
        <fullName evidence="2">Macrodomain Ori protein</fullName>
    </recommendedName>
</protein>
<feature type="compositionally biased region" description="Basic and acidic residues" evidence="3">
    <location>
        <begin position="99"/>
        <end position="110"/>
    </location>
</feature>
<evidence type="ECO:0000313" key="4">
    <source>
        <dbReference type="EMBL" id="TCS42693.1"/>
    </source>
</evidence>
<reference evidence="4 5" key="1">
    <citation type="submission" date="2019-03" db="EMBL/GenBank/DDBJ databases">
        <title>Genomic Encyclopedia of Archaeal and Bacterial Type Strains, Phase II (KMG-II): from individual species to whole genera.</title>
        <authorList>
            <person name="Goeker M."/>
        </authorList>
    </citation>
    <scope>NUCLEOTIDE SEQUENCE [LARGE SCALE GENOMIC DNA]</scope>
    <source>
        <strain evidence="4 5">DSM 15388</strain>
    </source>
</reference>
<accession>A0A4R3I8U2</accession>
<proteinExistence type="inferred from homology"/>
<dbReference type="InterPro" id="IPR007335">
    <property type="entry name" value="DUF413"/>
</dbReference>
<name>A0A4R3I8U2_9GAMM</name>
<dbReference type="Proteomes" id="UP000295793">
    <property type="component" value="Unassembled WGS sequence"/>
</dbReference>
<sequence length="119" mass="13409">MSSQSFLSQRVFLDRKNFPYGFARSGVFSNRQAALLEKNGQAYSNLDAGIRTPLGSDEVNFVAFCQGLKEPTSEHEKVWDLYRRTVGAKQVAYVSMSFKSDKQDSSHSADYEDGDYEMA</sequence>
<comment type="similarity">
    <text evidence="1">Belongs to the MaoP family.</text>
</comment>
<dbReference type="RefSeq" id="WP_132700599.1">
    <property type="nucleotide sequence ID" value="NZ_SLZR01000003.1"/>
</dbReference>
<organism evidence="4 5">
    <name type="scientific">Reinekea marinisedimentorum</name>
    <dbReference type="NCBI Taxonomy" id="230495"/>
    <lineage>
        <taxon>Bacteria</taxon>
        <taxon>Pseudomonadati</taxon>
        <taxon>Pseudomonadota</taxon>
        <taxon>Gammaproteobacteria</taxon>
        <taxon>Oceanospirillales</taxon>
        <taxon>Saccharospirillaceae</taxon>
        <taxon>Reinekea</taxon>
    </lineage>
</organism>